<dbReference type="PROSITE" id="PS50801">
    <property type="entry name" value="STAS"/>
    <property type="match status" value="1"/>
</dbReference>
<protein>
    <submittedName>
        <fullName evidence="3">STAS domain-containing protein</fullName>
    </submittedName>
</protein>
<reference evidence="3 4" key="1">
    <citation type="submission" date="2021-07" db="EMBL/GenBank/DDBJ databases">
        <title>Whole genome sequencing of non-tuberculosis mycobacteria type-strains.</title>
        <authorList>
            <person name="Igarashi Y."/>
            <person name="Osugi A."/>
            <person name="Mitarai S."/>
        </authorList>
    </citation>
    <scope>NUCLEOTIDE SEQUENCE [LARGE SCALE GENOMIC DNA]</scope>
    <source>
        <strain evidence="3 4">JCM 16370</strain>
    </source>
</reference>
<dbReference type="CDD" id="cd07043">
    <property type="entry name" value="STAS_anti-anti-sigma_factors"/>
    <property type="match status" value="1"/>
</dbReference>
<dbReference type="Proteomes" id="UP000825367">
    <property type="component" value="Chromosome"/>
</dbReference>
<gene>
    <name evidence="3" type="ORF">K0O64_08135</name>
</gene>
<evidence type="ECO:0000256" key="1">
    <source>
        <dbReference type="SAM" id="MobiDB-lite"/>
    </source>
</evidence>
<evidence type="ECO:0000313" key="3">
    <source>
        <dbReference type="EMBL" id="QYL18462.1"/>
    </source>
</evidence>
<dbReference type="Gene3D" id="3.30.750.24">
    <property type="entry name" value="STAS domain"/>
    <property type="match status" value="1"/>
</dbReference>
<dbReference type="RefSeq" id="WP_071946930.1">
    <property type="nucleotide sequence ID" value="NZ_BAAAVX010000075.1"/>
</dbReference>
<dbReference type="InterPro" id="IPR036513">
    <property type="entry name" value="STAS_dom_sf"/>
</dbReference>
<feature type="region of interest" description="Disordered" evidence="1">
    <location>
        <begin position="1"/>
        <end position="20"/>
    </location>
</feature>
<proteinExistence type="predicted"/>
<dbReference type="EMBL" id="CP080333">
    <property type="protein sequence ID" value="QYL18462.1"/>
    <property type="molecule type" value="Genomic_DNA"/>
</dbReference>
<dbReference type="Pfam" id="PF01740">
    <property type="entry name" value="STAS"/>
    <property type="match status" value="1"/>
</dbReference>
<feature type="domain" description="STAS" evidence="2">
    <location>
        <begin position="31"/>
        <end position="93"/>
    </location>
</feature>
<name>A0ABX8VLL5_9MYCO</name>
<dbReference type="InterPro" id="IPR002645">
    <property type="entry name" value="STAS_dom"/>
</dbReference>
<evidence type="ECO:0000313" key="4">
    <source>
        <dbReference type="Proteomes" id="UP000825367"/>
    </source>
</evidence>
<sequence>MSLSLFPSTSDPPTGRIQLSSEWPDTADVRVRVVGDVDMSTARQFSDYVLRSAANCRRITLDMTRVTFFDCAGLSALYSIEDRCRMADVTLDLEPAQCVSRVITLCESLCA</sequence>
<dbReference type="SUPFAM" id="SSF52091">
    <property type="entry name" value="SpoIIaa-like"/>
    <property type="match status" value="1"/>
</dbReference>
<accession>A0ABX8VLL5</accession>
<organism evidence="3 4">
    <name type="scientific">Mycolicibacterium pallens</name>
    <dbReference type="NCBI Taxonomy" id="370524"/>
    <lineage>
        <taxon>Bacteria</taxon>
        <taxon>Bacillati</taxon>
        <taxon>Actinomycetota</taxon>
        <taxon>Actinomycetes</taxon>
        <taxon>Mycobacteriales</taxon>
        <taxon>Mycobacteriaceae</taxon>
        <taxon>Mycolicibacterium</taxon>
    </lineage>
</organism>
<keyword evidence="4" id="KW-1185">Reference proteome</keyword>
<evidence type="ECO:0000259" key="2">
    <source>
        <dbReference type="PROSITE" id="PS50801"/>
    </source>
</evidence>